<comment type="caution">
    <text evidence="3">The sequence shown here is derived from an EMBL/GenBank/DDBJ whole genome shotgun (WGS) entry which is preliminary data.</text>
</comment>
<dbReference type="Gene3D" id="3.40.50.300">
    <property type="entry name" value="P-loop containing nucleotide triphosphate hydrolases"/>
    <property type="match status" value="1"/>
</dbReference>
<dbReference type="CDD" id="cd01855">
    <property type="entry name" value="YqeH"/>
    <property type="match status" value="1"/>
</dbReference>
<dbReference type="Proteomes" id="UP000604046">
    <property type="component" value="Unassembled WGS sequence"/>
</dbReference>
<protein>
    <submittedName>
        <fullName evidence="3">NOA1 protein</fullName>
    </submittedName>
</protein>
<accession>A0A812QUJ2</accession>
<dbReference type="InterPro" id="IPR027417">
    <property type="entry name" value="P-loop_NTPase"/>
</dbReference>
<dbReference type="GO" id="GO:0003924">
    <property type="term" value="F:GTPase activity"/>
    <property type="evidence" value="ECO:0007669"/>
    <property type="project" value="InterPro"/>
</dbReference>
<evidence type="ECO:0000256" key="1">
    <source>
        <dbReference type="SAM" id="MobiDB-lite"/>
    </source>
</evidence>
<dbReference type="OrthoDB" id="445437at2759"/>
<dbReference type="AlphaFoldDB" id="A0A812QUJ2"/>
<feature type="compositionally biased region" description="Acidic residues" evidence="1">
    <location>
        <begin position="656"/>
        <end position="669"/>
    </location>
</feature>
<evidence type="ECO:0000313" key="4">
    <source>
        <dbReference type="Proteomes" id="UP000604046"/>
    </source>
</evidence>
<feature type="compositionally biased region" description="Basic and acidic residues" evidence="1">
    <location>
        <begin position="710"/>
        <end position="724"/>
    </location>
</feature>
<feature type="region of interest" description="Disordered" evidence="1">
    <location>
        <begin position="1"/>
        <end position="24"/>
    </location>
</feature>
<feature type="region of interest" description="Disordered" evidence="1">
    <location>
        <begin position="609"/>
        <end position="772"/>
    </location>
</feature>
<dbReference type="SUPFAM" id="SSF52540">
    <property type="entry name" value="P-loop containing nucleoside triphosphate hydrolases"/>
    <property type="match status" value="1"/>
</dbReference>
<feature type="domain" description="G" evidence="2">
    <location>
        <begin position="222"/>
        <end position="296"/>
    </location>
</feature>
<dbReference type="PANTHER" id="PTHR47569:SF2">
    <property type="entry name" value="NO-ASSOCIATED PROTEIN 1, CHLOROPLASTIC_MITOCHONDRIAL"/>
    <property type="match status" value="1"/>
</dbReference>
<feature type="region of interest" description="Disordered" evidence="1">
    <location>
        <begin position="499"/>
        <end position="591"/>
    </location>
</feature>
<gene>
    <name evidence="3" type="primary">NOA1</name>
    <name evidence="3" type="ORF">SNAT2548_LOCUS21985</name>
</gene>
<feature type="compositionally biased region" description="Low complexity" evidence="1">
    <location>
        <begin position="566"/>
        <end position="575"/>
    </location>
</feature>
<evidence type="ECO:0000313" key="3">
    <source>
        <dbReference type="EMBL" id="CAE7404045.1"/>
    </source>
</evidence>
<dbReference type="PANTHER" id="PTHR47569">
    <property type="entry name" value="NO-ASSOCIATED PROTEIN 1, CHLOROPLASTIC/MITOCHONDRIAL"/>
    <property type="match status" value="1"/>
</dbReference>
<proteinExistence type="predicted"/>
<evidence type="ECO:0000259" key="2">
    <source>
        <dbReference type="Pfam" id="PF01926"/>
    </source>
</evidence>
<name>A0A812QUJ2_9DINO</name>
<dbReference type="InterPro" id="IPR006073">
    <property type="entry name" value="GTP-bd"/>
</dbReference>
<dbReference type="EMBL" id="CAJNDS010002271">
    <property type="protein sequence ID" value="CAE7404045.1"/>
    <property type="molecule type" value="Genomic_DNA"/>
</dbReference>
<feature type="compositionally biased region" description="Acidic residues" evidence="1">
    <location>
        <begin position="501"/>
        <end position="519"/>
    </location>
</feature>
<reference evidence="3" key="1">
    <citation type="submission" date="2021-02" db="EMBL/GenBank/DDBJ databases">
        <authorList>
            <person name="Dougan E. K."/>
            <person name="Rhodes N."/>
            <person name="Thang M."/>
            <person name="Chan C."/>
        </authorList>
    </citation>
    <scope>NUCLEOTIDE SEQUENCE</scope>
</reference>
<sequence>MVEEIVPNPRRSQPGVFDPHTDDPLTKGIDLMTRANKASERLICCRGCGIPLQTHDPNNVGYVRFSNYLEKWSERLHRKLLCSRCLALEQGQLVPVVKEVMAEGQVGFGGQVVPADVLAQQLQTISKRRCLVVYIVDVLDFNGSFIRKIRQIVGKNPVVLIGTKIDLLPPKTKLEPVEKWLLYILRKKKLRVVNVKLVSNETGKYINHAANAIIESRCGMDVFVVGAANAGKSCFITRLLDRLEEKFPQGKVEDCPRPLVSRTPGTTLGTIQLRAFRRSATSPVFASLYDTPGVHQPSSMQNLLDIEAYNYVQPTRKFGVHTVCPGKDVLEQLKASGEDVTPENLKQWLDRPVRYLWGFPGQPPVVAVEVYPPVSAQLQLSFVGVHNLVVSCVANVPKGGEDGRGYPDPPDGLALASLCYVKTPDSLSMDGHVMSDISLTGFGWVAVSFAALNGKAAGRPMQRSKVTIRVYGPKRLKVVQNEFPMPVAGLPGFVPAPPEVGLDDEDPDEVSSAEEVDSIDPEKPIQEAEVPSQPWAADLGNSVGGFMRRAPGGGATGADKDDEAAAEAVTKPEAAPSSTLRRRPKLIDSTRELDRELDRLGLDMPPEEAEALRSATSQFEVPVHDLDDGYLPLDDFDEEAAYSGPMPEFAPAASDEPFEGDPFGDDWSDAVDMSRFPEPKGPAVDAVMREEEPSAPPRQRGKKHRWYGMTREEIKETKAREKSERRRAKQAGSERPAADQVFKRQEWWRAGKGRSQAEGASRELRGILDVTG</sequence>
<dbReference type="GO" id="GO:0005525">
    <property type="term" value="F:GTP binding"/>
    <property type="evidence" value="ECO:0007669"/>
    <property type="project" value="InterPro"/>
</dbReference>
<organism evidence="3 4">
    <name type="scientific">Symbiodinium natans</name>
    <dbReference type="NCBI Taxonomy" id="878477"/>
    <lineage>
        <taxon>Eukaryota</taxon>
        <taxon>Sar</taxon>
        <taxon>Alveolata</taxon>
        <taxon>Dinophyceae</taxon>
        <taxon>Suessiales</taxon>
        <taxon>Symbiodiniaceae</taxon>
        <taxon>Symbiodinium</taxon>
    </lineage>
</organism>
<dbReference type="Pfam" id="PF01926">
    <property type="entry name" value="MMR_HSR1"/>
    <property type="match status" value="1"/>
</dbReference>
<dbReference type="InterPro" id="IPR044229">
    <property type="entry name" value="NOA1"/>
</dbReference>
<keyword evidence="4" id="KW-1185">Reference proteome</keyword>